<reference evidence="3 4" key="1">
    <citation type="submission" date="2016-10" db="EMBL/GenBank/DDBJ databases">
        <authorList>
            <person name="de Groot N.N."/>
        </authorList>
    </citation>
    <scope>NUCLEOTIDE SEQUENCE [LARGE SCALE GENOMIC DNA]</scope>
    <source>
        <strain evidence="3 4">DSM 14789</strain>
    </source>
</reference>
<dbReference type="InterPro" id="IPR003010">
    <property type="entry name" value="C-N_Hydrolase"/>
</dbReference>
<name>A0A1G9RBV4_9GAMM</name>
<dbReference type="Pfam" id="PF00795">
    <property type="entry name" value="CN_hydrolase"/>
    <property type="match status" value="1"/>
</dbReference>
<proteinExistence type="predicted"/>
<dbReference type="GO" id="GO:0016811">
    <property type="term" value="F:hydrolase activity, acting on carbon-nitrogen (but not peptide) bonds, in linear amides"/>
    <property type="evidence" value="ECO:0007669"/>
    <property type="project" value="TreeGrafter"/>
</dbReference>
<evidence type="ECO:0000259" key="2">
    <source>
        <dbReference type="PROSITE" id="PS50263"/>
    </source>
</evidence>
<dbReference type="RefSeq" id="WP_089730698.1">
    <property type="nucleotide sequence ID" value="NZ_FNGI01000014.1"/>
</dbReference>
<sequence length="286" mass="31444">MHYQDSLRVGAAQLNPELGEVDANLERHLEPIREAREQQLDLLVFPELSLTGYSLGPGVMDAACPREDPRLAQLARAAGPMQTIIGFVEEASPGEYYNALAIVQHGAVVAVHRKLNLPTYGGLEEGKWFCPGKRLTHTELVPGWSASHLICADLWNPALVHTAMLARPSVLCAPINSATGIVSERFSNETNWPLNLRFYAMTYGTPVIMANRHGAEGDAWFWGGSCILGPRGETLAEADDREMLITATLSRSAIARARFELPTHRDADNPLIRELLGDAHRQHSQP</sequence>
<dbReference type="Proteomes" id="UP000198654">
    <property type="component" value="Unassembled WGS sequence"/>
</dbReference>
<gene>
    <name evidence="3" type="ORF">SAMN05661010_03645</name>
</gene>
<dbReference type="InterPro" id="IPR050345">
    <property type="entry name" value="Aliph_Amidase/BUP"/>
</dbReference>
<evidence type="ECO:0000313" key="4">
    <source>
        <dbReference type="Proteomes" id="UP000198654"/>
    </source>
</evidence>
<dbReference type="Gene3D" id="3.60.110.10">
    <property type="entry name" value="Carbon-nitrogen hydrolase"/>
    <property type="match status" value="1"/>
</dbReference>
<dbReference type="STRING" id="119000.SAMN05661010_03645"/>
<dbReference type="SUPFAM" id="SSF56317">
    <property type="entry name" value="Carbon-nitrogen hydrolase"/>
    <property type="match status" value="1"/>
</dbReference>
<dbReference type="PROSITE" id="PS50263">
    <property type="entry name" value="CN_HYDROLASE"/>
    <property type="match status" value="1"/>
</dbReference>
<evidence type="ECO:0000313" key="3">
    <source>
        <dbReference type="EMBL" id="SDM20570.1"/>
    </source>
</evidence>
<organism evidence="3 4">
    <name type="scientific">Modicisalibacter muralis</name>
    <dbReference type="NCBI Taxonomy" id="119000"/>
    <lineage>
        <taxon>Bacteria</taxon>
        <taxon>Pseudomonadati</taxon>
        <taxon>Pseudomonadota</taxon>
        <taxon>Gammaproteobacteria</taxon>
        <taxon>Oceanospirillales</taxon>
        <taxon>Halomonadaceae</taxon>
        <taxon>Modicisalibacter</taxon>
    </lineage>
</organism>
<protein>
    <submittedName>
        <fullName evidence="3">Predicted amidohydrolase</fullName>
    </submittedName>
</protein>
<dbReference type="EMBL" id="FNGI01000014">
    <property type="protein sequence ID" value="SDM20570.1"/>
    <property type="molecule type" value="Genomic_DNA"/>
</dbReference>
<dbReference type="PANTHER" id="PTHR43674">
    <property type="entry name" value="NITRILASE C965.09-RELATED"/>
    <property type="match status" value="1"/>
</dbReference>
<evidence type="ECO:0000256" key="1">
    <source>
        <dbReference type="ARBA" id="ARBA00022801"/>
    </source>
</evidence>
<dbReference type="AlphaFoldDB" id="A0A1G9RBV4"/>
<keyword evidence="4" id="KW-1185">Reference proteome</keyword>
<feature type="domain" description="CN hydrolase" evidence="2">
    <location>
        <begin position="7"/>
        <end position="251"/>
    </location>
</feature>
<keyword evidence="1 3" id="KW-0378">Hydrolase</keyword>
<dbReference type="CDD" id="cd07586">
    <property type="entry name" value="nitrilase_8"/>
    <property type="match status" value="1"/>
</dbReference>
<dbReference type="OrthoDB" id="9760188at2"/>
<dbReference type="InterPro" id="IPR036526">
    <property type="entry name" value="C-N_Hydrolase_sf"/>
</dbReference>
<accession>A0A1G9RBV4</accession>
<dbReference type="PANTHER" id="PTHR43674:SF2">
    <property type="entry name" value="BETA-UREIDOPROPIONASE"/>
    <property type="match status" value="1"/>
</dbReference>